<dbReference type="InterPro" id="IPR009057">
    <property type="entry name" value="Homeodomain-like_sf"/>
</dbReference>
<dbReference type="Proteomes" id="UP000001114">
    <property type="component" value="Chromosome"/>
</dbReference>
<dbReference type="GO" id="GO:0003700">
    <property type="term" value="F:DNA-binding transcription factor activity"/>
    <property type="evidence" value="ECO:0007669"/>
    <property type="project" value="InterPro"/>
</dbReference>
<dbReference type="eggNOG" id="COG4977">
    <property type="taxonomic scope" value="Bacteria"/>
</dbReference>
<dbReference type="Pfam" id="PF06719">
    <property type="entry name" value="AraC_N"/>
    <property type="match status" value="1"/>
</dbReference>
<evidence type="ECO:0000259" key="4">
    <source>
        <dbReference type="PROSITE" id="PS01124"/>
    </source>
</evidence>
<evidence type="ECO:0000256" key="3">
    <source>
        <dbReference type="ARBA" id="ARBA00023163"/>
    </source>
</evidence>
<dbReference type="InterPro" id="IPR009594">
    <property type="entry name" value="Tscrpt_reg_HTH_AraC_N"/>
</dbReference>
<dbReference type="HOGENOM" id="CLU_000445_100_0_6"/>
<dbReference type="PROSITE" id="PS00041">
    <property type="entry name" value="HTH_ARAC_FAMILY_1"/>
    <property type="match status" value="1"/>
</dbReference>
<accession>A6VPW5</accession>
<name>A6VPW5_ACTSZ</name>
<organism evidence="5 6">
    <name type="scientific">Actinobacillus succinogenes (strain ATCC 55618 / DSM 22257 / CCUG 43843 / 130Z)</name>
    <dbReference type="NCBI Taxonomy" id="339671"/>
    <lineage>
        <taxon>Bacteria</taxon>
        <taxon>Pseudomonadati</taxon>
        <taxon>Pseudomonadota</taxon>
        <taxon>Gammaproteobacteria</taxon>
        <taxon>Pasteurellales</taxon>
        <taxon>Pasteurellaceae</taxon>
        <taxon>Actinobacillus</taxon>
    </lineage>
</organism>
<dbReference type="STRING" id="339671.Asuc_1660"/>
<dbReference type="AlphaFoldDB" id="A6VPW5"/>
<dbReference type="PRINTS" id="PR00032">
    <property type="entry name" value="HTHARAC"/>
</dbReference>
<evidence type="ECO:0000256" key="1">
    <source>
        <dbReference type="ARBA" id="ARBA00023015"/>
    </source>
</evidence>
<dbReference type="PANTHER" id="PTHR43436">
    <property type="entry name" value="ARAC-FAMILY TRANSCRIPTIONAL REGULATOR"/>
    <property type="match status" value="1"/>
</dbReference>
<keyword evidence="1" id="KW-0805">Transcription regulation</keyword>
<dbReference type="SUPFAM" id="SSF46689">
    <property type="entry name" value="Homeodomain-like"/>
    <property type="match status" value="2"/>
</dbReference>
<dbReference type="GO" id="GO:0043565">
    <property type="term" value="F:sequence-specific DNA binding"/>
    <property type="evidence" value="ECO:0007669"/>
    <property type="project" value="InterPro"/>
</dbReference>
<dbReference type="PROSITE" id="PS01124">
    <property type="entry name" value="HTH_ARAC_FAMILY_2"/>
    <property type="match status" value="1"/>
</dbReference>
<reference evidence="6" key="1">
    <citation type="journal article" date="2010" name="BMC Genomics">
        <title>A genomic perspective on the potential of Actinobacillus succinogenes for industrial succinate production.</title>
        <authorList>
            <person name="McKinlay J.B."/>
            <person name="Laivenieks M."/>
            <person name="Schindler B.D."/>
            <person name="McKinlay A.A."/>
            <person name="Siddaramappa S."/>
            <person name="Challacombe J.F."/>
            <person name="Lowry S.R."/>
            <person name="Clum A."/>
            <person name="Lapidus A.L."/>
            <person name="Burkhart K.B."/>
            <person name="Harkins V."/>
            <person name="Vieille C."/>
        </authorList>
    </citation>
    <scope>NUCLEOTIDE SEQUENCE [LARGE SCALE GENOMIC DNA]</scope>
    <source>
        <strain evidence="6">ATCC 55618 / DSM 22257 / CCUG 43843 / 130Z</strain>
    </source>
</reference>
<dbReference type="InterPro" id="IPR018060">
    <property type="entry name" value="HTH_AraC"/>
</dbReference>
<protein>
    <submittedName>
        <fullName evidence="5">AraC-type transcriptional regulator domain protein</fullName>
    </submittedName>
</protein>
<keyword evidence="2" id="KW-0238">DNA-binding</keyword>
<dbReference type="Gene3D" id="1.10.10.60">
    <property type="entry name" value="Homeodomain-like"/>
    <property type="match status" value="2"/>
</dbReference>
<dbReference type="PANTHER" id="PTHR43436:SF1">
    <property type="entry name" value="TRANSCRIPTIONAL REGULATORY PROTEIN"/>
    <property type="match status" value="1"/>
</dbReference>
<dbReference type="SMART" id="SM00342">
    <property type="entry name" value="HTH_ARAC"/>
    <property type="match status" value="1"/>
</dbReference>
<keyword evidence="6" id="KW-1185">Reference proteome</keyword>
<evidence type="ECO:0000313" key="6">
    <source>
        <dbReference type="Proteomes" id="UP000001114"/>
    </source>
</evidence>
<sequence>MFNAQNFERLLQVIPHNQTFHSPVKGLVISHSDHPFSYDGVIQKPSICIVIRGEREIQLGEQCYLFDNRHFMFCPVNVPMCGKIRKATPENPSVIISMKIDLQAVNKILLEQTALFANSPENSTGFAQWHLDEELENAFERLLLLHENPNDITFLAPLIQQEIYYRLLTGEQSGKLKQMVSFGSNTQKIAKATEYLQAHYTENVTVDSLAELCGMSLSGFHSHFKKYTTLSPLQYQKSLRLMEAKRLIAEENLPVSTAAYQVGYESPSQFSREFKRYFGTTPSEK</sequence>
<evidence type="ECO:0000256" key="2">
    <source>
        <dbReference type="ARBA" id="ARBA00023125"/>
    </source>
</evidence>
<keyword evidence="3" id="KW-0804">Transcription</keyword>
<gene>
    <name evidence="5" type="ordered locus">Asuc_1660</name>
</gene>
<dbReference type="RefSeq" id="WP_012073389.1">
    <property type="nucleotide sequence ID" value="NC_009655.1"/>
</dbReference>
<dbReference type="InterPro" id="IPR020449">
    <property type="entry name" value="Tscrpt_reg_AraC-type_HTH"/>
</dbReference>
<dbReference type="EMBL" id="CP000746">
    <property type="protein sequence ID" value="ABR75012.1"/>
    <property type="molecule type" value="Genomic_DNA"/>
</dbReference>
<dbReference type="OrthoDB" id="34150at2"/>
<feature type="domain" description="HTH araC/xylS-type" evidence="4">
    <location>
        <begin position="190"/>
        <end position="285"/>
    </location>
</feature>
<dbReference type="InterPro" id="IPR018062">
    <property type="entry name" value="HTH_AraC-typ_CS"/>
</dbReference>
<evidence type="ECO:0000313" key="5">
    <source>
        <dbReference type="EMBL" id="ABR75012.1"/>
    </source>
</evidence>
<dbReference type="KEGG" id="asu:Asuc_1660"/>
<proteinExistence type="predicted"/>
<dbReference type="Pfam" id="PF12833">
    <property type="entry name" value="HTH_18"/>
    <property type="match status" value="1"/>
</dbReference>